<dbReference type="GeneID" id="3861618"/>
<dbReference type="EMBL" id="CR940348">
    <property type="protein sequence ID" value="CAI74130.1"/>
    <property type="molecule type" value="Genomic_DNA"/>
</dbReference>
<keyword evidence="1" id="KW-0812">Transmembrane</keyword>
<dbReference type="KEGG" id="tan:TA15480"/>
<dbReference type="OMA" id="PSKFYLH"/>
<gene>
    <name evidence="2" type="ORF">TA15480</name>
</gene>
<protein>
    <submittedName>
        <fullName evidence="2">Uncharacterized protein</fullName>
    </submittedName>
</protein>
<dbReference type="AlphaFoldDB" id="Q4UFI6"/>
<feature type="transmembrane region" description="Helical" evidence="1">
    <location>
        <begin position="170"/>
        <end position="192"/>
    </location>
</feature>
<reference evidence="2 3" key="1">
    <citation type="journal article" date="2005" name="Science">
        <title>Genome of the host-cell transforming parasite Theileria annulata compared with T. parva.</title>
        <authorList>
            <person name="Pain A."/>
            <person name="Renauld H."/>
            <person name="Berriman M."/>
            <person name="Murphy L."/>
            <person name="Yeats C.A."/>
            <person name="Weir W."/>
            <person name="Kerhornou A."/>
            <person name="Aslett M."/>
            <person name="Bishop R."/>
            <person name="Bouchier C."/>
            <person name="Cochet M."/>
            <person name="Coulson R.M.R."/>
            <person name="Cronin A."/>
            <person name="de Villiers E.P."/>
            <person name="Fraser A."/>
            <person name="Fosker N."/>
            <person name="Gardner M."/>
            <person name="Goble A."/>
            <person name="Griffiths-Jones S."/>
            <person name="Harris D.E."/>
            <person name="Katzer F."/>
            <person name="Larke N."/>
            <person name="Lord A."/>
            <person name="Maser P."/>
            <person name="McKellar S."/>
            <person name="Mooney P."/>
            <person name="Morton F."/>
            <person name="Nene V."/>
            <person name="O'Neil S."/>
            <person name="Price C."/>
            <person name="Quail M.A."/>
            <person name="Rabbinowitsch E."/>
            <person name="Rawlings N.D."/>
            <person name="Rutter S."/>
            <person name="Saunders D."/>
            <person name="Seeger K."/>
            <person name="Shah T."/>
            <person name="Squares R."/>
            <person name="Squares S."/>
            <person name="Tivey A."/>
            <person name="Walker A.R."/>
            <person name="Woodward J."/>
            <person name="Dobbelaere D.A.E."/>
            <person name="Langsley G."/>
            <person name="Rajandream M.A."/>
            <person name="McKeever D."/>
            <person name="Shiels B."/>
            <person name="Tait A."/>
            <person name="Barrell B.G."/>
            <person name="Hall N."/>
        </authorList>
    </citation>
    <scope>NUCLEOTIDE SEQUENCE [LARGE SCALE GENOMIC DNA]</scope>
    <source>
        <strain evidence="3">Ankara</strain>
    </source>
</reference>
<evidence type="ECO:0000256" key="1">
    <source>
        <dbReference type="SAM" id="Phobius"/>
    </source>
</evidence>
<feature type="transmembrane region" description="Helical" evidence="1">
    <location>
        <begin position="7"/>
        <end position="27"/>
    </location>
</feature>
<name>Q4UFI6_THEAN</name>
<keyword evidence="3" id="KW-1185">Reference proteome</keyword>
<feature type="transmembrane region" description="Helical" evidence="1">
    <location>
        <begin position="131"/>
        <end position="158"/>
    </location>
</feature>
<accession>Q4UFI6</accession>
<dbReference type="VEuPathDB" id="PiroplasmaDB:TA15480"/>
<dbReference type="OrthoDB" id="10405611at2759"/>
<sequence>MNCKRYCFLATNLLFATLFLFLFGFTFEGCNNSFATFLSRKLYEYVLYLYNNDTFALFLTLFSYLGQFLAKMLFYKGLPSKFYLHCYPLLGDNSLESVLGPLPNSTVMAFKRFVAWFYKLYWTLLKRPLSYFYVFGFFGVMVSVRLLLLTLLSLTLLFAVKYFKNLLKHLGFNLALPLVLLPSYLFVLLVYYWAYESFFTPLHLAGSLVLVGSLSYNKFKKSRR</sequence>
<organism evidence="2 3">
    <name type="scientific">Theileria annulata</name>
    <dbReference type="NCBI Taxonomy" id="5874"/>
    <lineage>
        <taxon>Eukaryota</taxon>
        <taxon>Sar</taxon>
        <taxon>Alveolata</taxon>
        <taxon>Apicomplexa</taxon>
        <taxon>Aconoidasida</taxon>
        <taxon>Piroplasmida</taxon>
        <taxon>Theileriidae</taxon>
        <taxon>Theileria</taxon>
    </lineage>
</organism>
<dbReference type="InParanoid" id="Q4UFI6"/>
<dbReference type="Proteomes" id="UP000001950">
    <property type="component" value="Chromosome 2"/>
</dbReference>
<dbReference type="RefSeq" id="XP_951862.1">
    <property type="nucleotide sequence ID" value="XM_946769.1"/>
</dbReference>
<evidence type="ECO:0000313" key="2">
    <source>
        <dbReference type="EMBL" id="CAI74130.1"/>
    </source>
</evidence>
<feature type="transmembrane region" description="Helical" evidence="1">
    <location>
        <begin position="47"/>
        <end position="66"/>
    </location>
</feature>
<keyword evidence="1" id="KW-0472">Membrane</keyword>
<evidence type="ECO:0000313" key="3">
    <source>
        <dbReference type="Proteomes" id="UP000001950"/>
    </source>
</evidence>
<keyword evidence="1" id="KW-1133">Transmembrane helix</keyword>
<proteinExistence type="predicted"/>
<dbReference type="eggNOG" id="ENOG502TN31">
    <property type="taxonomic scope" value="Eukaryota"/>
</dbReference>